<sequence length="73" mass="8287">MSEHKVDEPIGGENRVIGKSEQDYYDKEKGDFRTRELAKVRTGSGVSINDSGMVVDLLNDYDAKEIRRAVIRE</sequence>
<feature type="region of interest" description="Disordered" evidence="1">
    <location>
        <begin position="1"/>
        <end position="22"/>
    </location>
</feature>
<evidence type="ECO:0000256" key="1">
    <source>
        <dbReference type="SAM" id="MobiDB-lite"/>
    </source>
</evidence>
<dbReference type="EMBL" id="MG550112">
    <property type="protein sequence ID" value="QAS68880.1"/>
    <property type="molecule type" value="Genomic_DNA"/>
</dbReference>
<gene>
    <name evidence="2" type="ORF">HFTV1-gp47</name>
</gene>
<reference evidence="2" key="1">
    <citation type="journal article" date="2019" name="Environ. Microbiol.">
        <title>Novel haloarchaeal viruses from Lake Retba infecting Haloferax and Halorubrum species.</title>
        <authorList>
            <person name="Mizuno C.M."/>
            <person name="Prajapati B."/>
            <person name="Lucas-Staat S."/>
            <person name="Sime-Ngando T."/>
            <person name="Forterre P."/>
            <person name="Bamford D.H."/>
            <person name="Prangishvili D."/>
            <person name="Krupovic M."/>
            <person name="Oksanen H.M."/>
        </authorList>
    </citation>
    <scope>NUCLEOTIDE SEQUENCE</scope>
</reference>
<evidence type="ECO:0000313" key="3">
    <source>
        <dbReference type="Proteomes" id="UP000289930"/>
    </source>
</evidence>
<protein>
    <submittedName>
        <fullName evidence="2">Uncharacterized protein</fullName>
    </submittedName>
</protein>
<evidence type="ECO:0000313" key="2">
    <source>
        <dbReference type="EMBL" id="QAS68880.1"/>
    </source>
</evidence>
<keyword evidence="3" id="KW-1185">Reference proteome</keyword>
<proteinExistence type="predicted"/>
<organism evidence="2">
    <name type="scientific">Haloferax tailed virus 1</name>
    <name type="common">HFTV1</name>
    <dbReference type="NCBI Taxonomy" id="2507575"/>
    <lineage>
        <taxon>Viruses</taxon>
        <taxon>Duplodnaviria</taxon>
        <taxon>Heunggongvirae</taxon>
        <taxon>Uroviricota</taxon>
        <taxon>Caudoviricetes</taxon>
        <taxon>Kirjokansivirales</taxon>
        <taxon>Haloferuviridae</taxon>
        <taxon>Retbasiphovirus</taxon>
        <taxon>Retbasiphovirus hantatum</taxon>
        <taxon>Retbasiphovirus HFTV1</taxon>
    </lineage>
</organism>
<name>A0A410N6X0_HFTV1</name>
<dbReference type="Proteomes" id="UP000289930">
    <property type="component" value="Segment"/>
</dbReference>
<accession>A0A410N6X0</accession>